<dbReference type="GO" id="GO:0016757">
    <property type="term" value="F:glycosyltransferase activity"/>
    <property type="evidence" value="ECO:0007669"/>
    <property type="project" value="InterPro"/>
</dbReference>
<dbReference type="Proteomes" id="UP000702544">
    <property type="component" value="Unassembled WGS sequence"/>
</dbReference>
<feature type="domain" description="Glycosyl transferase family 1" evidence="1">
    <location>
        <begin position="222"/>
        <end position="383"/>
    </location>
</feature>
<protein>
    <submittedName>
        <fullName evidence="3">Glycosyltransferase family 4 protein</fullName>
    </submittedName>
</protein>
<comment type="caution">
    <text evidence="3">The sequence shown here is derived from an EMBL/GenBank/DDBJ whole genome shotgun (WGS) entry which is preliminary data.</text>
</comment>
<evidence type="ECO:0000259" key="1">
    <source>
        <dbReference type="Pfam" id="PF00534"/>
    </source>
</evidence>
<dbReference type="InterPro" id="IPR001296">
    <property type="entry name" value="Glyco_trans_1"/>
</dbReference>
<proteinExistence type="predicted"/>
<dbReference type="PANTHER" id="PTHR12526">
    <property type="entry name" value="GLYCOSYLTRANSFERASE"/>
    <property type="match status" value="1"/>
</dbReference>
<dbReference type="Gene3D" id="3.40.50.2000">
    <property type="entry name" value="Glycogen Phosphorylase B"/>
    <property type="match status" value="2"/>
</dbReference>
<name>A0AAE5CDG9_9BACT</name>
<gene>
    <name evidence="3" type="ORF">GWO12_11670</name>
</gene>
<dbReference type="EMBL" id="JAACAK010000091">
    <property type="protein sequence ID" value="NIR75749.1"/>
    <property type="molecule type" value="Genomic_DNA"/>
</dbReference>
<reference evidence="3 4" key="1">
    <citation type="submission" date="2020-01" db="EMBL/GenBank/DDBJ databases">
        <title>Genomes assembled from Gulf of Kutch pelagic sediment metagenomes.</title>
        <authorList>
            <person name="Chandrashekar M."/>
            <person name="Mahajan M.S."/>
            <person name="Dave K.J."/>
            <person name="Vatsa P."/>
            <person name="Nathani N.M."/>
        </authorList>
    </citation>
    <scope>NUCLEOTIDE SEQUENCE [LARGE SCALE GENOMIC DNA]</scope>
    <source>
        <strain evidence="3">KS3-K002</strain>
    </source>
</reference>
<accession>A0AAE5CDG9</accession>
<dbReference type="SUPFAM" id="SSF53756">
    <property type="entry name" value="UDP-Glycosyltransferase/glycogen phosphorylase"/>
    <property type="match status" value="1"/>
</dbReference>
<dbReference type="AlphaFoldDB" id="A0AAE5CDG9"/>
<dbReference type="Pfam" id="PF13439">
    <property type="entry name" value="Glyco_transf_4"/>
    <property type="match status" value="1"/>
</dbReference>
<dbReference type="Pfam" id="PF00534">
    <property type="entry name" value="Glycos_transf_1"/>
    <property type="match status" value="1"/>
</dbReference>
<dbReference type="InterPro" id="IPR028098">
    <property type="entry name" value="Glyco_trans_4-like_N"/>
</dbReference>
<evidence type="ECO:0000259" key="2">
    <source>
        <dbReference type="Pfam" id="PF13439"/>
    </source>
</evidence>
<organism evidence="3 4">
    <name type="scientific">Candidatus Kutchimonas denitrificans</name>
    <dbReference type="NCBI Taxonomy" id="3056748"/>
    <lineage>
        <taxon>Bacteria</taxon>
        <taxon>Pseudomonadati</taxon>
        <taxon>Gemmatimonadota</taxon>
        <taxon>Gemmatimonadia</taxon>
        <taxon>Candidatus Palauibacterales</taxon>
        <taxon>Candidatus Palauibacteraceae</taxon>
        <taxon>Candidatus Kutchimonas</taxon>
    </lineage>
</organism>
<feature type="domain" description="Glycosyltransferase subfamily 4-like N-terminal" evidence="2">
    <location>
        <begin position="22"/>
        <end position="212"/>
    </location>
</feature>
<evidence type="ECO:0000313" key="3">
    <source>
        <dbReference type="EMBL" id="NIR75749.1"/>
    </source>
</evidence>
<evidence type="ECO:0000313" key="4">
    <source>
        <dbReference type="Proteomes" id="UP000702544"/>
    </source>
</evidence>
<sequence length="411" mass="45892">MMSSSPAPRVGYVLRKFPVLSETFILNEILALEALGVPLHIFSLARPNMARFHEDLPKIRATVTYLPDLCDRRKLMRYNREAARRYRGRYARTLARVLSSGHPSLLWRFLQAGYIAHKARKLRLRHLHAHFANRATTVAHLAQSISGVSYSFTAHAVDIFTRRVNRKVLARKVAKARFVSTVSEFNLAFLEDLMNGDKGRIVKVYNGIDLSRFAPNGQPSSAPFTILSVARLVEKKGLPVLIEACRLLRDRGHEFQCWIVGMGRMYARLNGMIEGWGLRDQVHLLGALSHQEVLERYRSARLFVLPCRVGSDGNRDGLPVSIVEALACGLPVVATPVTGIPEVVRDRYNGRVVPEGDASALAEAIESMICDSRLYARVQSNARPSVSSTFDRRRTAAVLQNLLQEATGGPS</sequence>